<organism evidence="3 4">
    <name type="scientific">Tribonema minus</name>
    <dbReference type="NCBI Taxonomy" id="303371"/>
    <lineage>
        <taxon>Eukaryota</taxon>
        <taxon>Sar</taxon>
        <taxon>Stramenopiles</taxon>
        <taxon>Ochrophyta</taxon>
        <taxon>PX clade</taxon>
        <taxon>Xanthophyceae</taxon>
        <taxon>Tribonematales</taxon>
        <taxon>Tribonemataceae</taxon>
        <taxon>Tribonema</taxon>
    </lineage>
</organism>
<reference evidence="3" key="1">
    <citation type="submission" date="2021-02" db="EMBL/GenBank/DDBJ databases">
        <title>First Annotated Genome of the Yellow-green Alga Tribonema minus.</title>
        <authorList>
            <person name="Mahan K.M."/>
        </authorList>
    </citation>
    <scope>NUCLEOTIDE SEQUENCE</scope>
    <source>
        <strain evidence="3">UTEX B ZZ1240</strain>
    </source>
</reference>
<comment type="similarity">
    <text evidence="1">Belongs to the BROX family.</text>
</comment>
<dbReference type="InterPro" id="IPR004328">
    <property type="entry name" value="BRO1_dom"/>
</dbReference>
<keyword evidence="4" id="KW-1185">Reference proteome</keyword>
<protein>
    <submittedName>
        <fullName evidence="3">BRO1-like domain-containing protein</fullName>
    </submittedName>
</protein>
<dbReference type="PANTHER" id="PTHR23032:SF13">
    <property type="entry name" value="BRO1 DOMAIN-CONTAINING PROTEIN BROX"/>
    <property type="match status" value="1"/>
</dbReference>
<dbReference type="SMART" id="SM01041">
    <property type="entry name" value="BRO1"/>
    <property type="match status" value="1"/>
</dbReference>
<dbReference type="Gene3D" id="1.25.40.280">
    <property type="entry name" value="alix/aip1 like domains"/>
    <property type="match status" value="1"/>
</dbReference>
<dbReference type="Pfam" id="PF03097">
    <property type="entry name" value="BRO1"/>
    <property type="match status" value="1"/>
</dbReference>
<dbReference type="InterPro" id="IPR038499">
    <property type="entry name" value="BRO1_sf"/>
</dbReference>
<dbReference type="PROSITE" id="PS51180">
    <property type="entry name" value="BRO1"/>
    <property type="match status" value="1"/>
</dbReference>
<name>A0A836CJ99_9STRA</name>
<evidence type="ECO:0000256" key="1">
    <source>
        <dbReference type="ARBA" id="ARBA00008901"/>
    </source>
</evidence>
<evidence type="ECO:0000259" key="2">
    <source>
        <dbReference type="PROSITE" id="PS51180"/>
    </source>
</evidence>
<proteinExistence type="inferred from homology"/>
<dbReference type="AlphaFoldDB" id="A0A836CJ99"/>
<evidence type="ECO:0000313" key="4">
    <source>
        <dbReference type="Proteomes" id="UP000664859"/>
    </source>
</evidence>
<dbReference type="Proteomes" id="UP000664859">
    <property type="component" value="Unassembled WGS sequence"/>
</dbReference>
<dbReference type="OrthoDB" id="187620at2759"/>
<dbReference type="PANTHER" id="PTHR23032">
    <property type="entry name" value="BRO1 DOMAIN-CONTAINING PROTEIN BROX"/>
    <property type="match status" value="1"/>
</dbReference>
<dbReference type="InterPro" id="IPR038898">
    <property type="entry name" value="BROX"/>
</dbReference>
<comment type="caution">
    <text evidence="3">The sequence shown here is derived from an EMBL/GenBank/DDBJ whole genome shotgun (WGS) entry which is preliminary data.</text>
</comment>
<feature type="domain" description="BRO1" evidence="2">
    <location>
        <begin position="133"/>
        <end position="407"/>
    </location>
</feature>
<sequence length="411" mass="43123">MASLVEPANSPAVRKLATLTYRFPLPATKLISFHASFESGNLGDPVTAKAIEHMDQAREDMARELASGNPNYQNVVAGARRYVPLIAQTLYSLEQATDPVYLEAPLRFDWASGLGINPRVTWISNQAVVWDKCMALISQALAHADSVYNMVGAAAGGDDAVYAAAGRELRTAAGVLAHTASEELPRWVGETAKGERPPEAVPGVCEALSTLCLAQAQQMALGKALAGGKTPPTLLAKLCGGVADQMDAALSTLRDKAGAAYAKLAKPLLAHAAFQAALQRALAHLFLASHAWAREAYGAAIAHQRRGAALLARLPPPPDAPPPELAALRAEAAAALASYERDNGAIYYDPVPGEPAAPPDGVVMMKPEPYTVPPLVALRFRPPRTGGEPEDVDVALAAEAEAKLSTANGKS</sequence>
<evidence type="ECO:0000313" key="3">
    <source>
        <dbReference type="EMBL" id="KAG5187524.1"/>
    </source>
</evidence>
<dbReference type="EMBL" id="JAFCMP010000089">
    <property type="protein sequence ID" value="KAG5187524.1"/>
    <property type="molecule type" value="Genomic_DNA"/>
</dbReference>
<gene>
    <name evidence="3" type="ORF">JKP88DRAFT_267879</name>
</gene>
<accession>A0A836CJ99</accession>